<dbReference type="Proteomes" id="UP001642483">
    <property type="component" value="Unassembled WGS sequence"/>
</dbReference>
<keyword evidence="2" id="KW-1185">Reference proteome</keyword>
<evidence type="ECO:0000313" key="2">
    <source>
        <dbReference type="Proteomes" id="UP001642483"/>
    </source>
</evidence>
<accession>A0ABP0FG14</accession>
<gene>
    <name evidence="1" type="ORF">CVLEPA_LOCUS8536</name>
</gene>
<evidence type="ECO:0000313" key="1">
    <source>
        <dbReference type="EMBL" id="CAK8678629.1"/>
    </source>
</evidence>
<name>A0ABP0FG14_CLALP</name>
<organism evidence="1 2">
    <name type="scientific">Clavelina lepadiformis</name>
    <name type="common">Light-bulb sea squirt</name>
    <name type="synonym">Ascidia lepadiformis</name>
    <dbReference type="NCBI Taxonomy" id="159417"/>
    <lineage>
        <taxon>Eukaryota</taxon>
        <taxon>Metazoa</taxon>
        <taxon>Chordata</taxon>
        <taxon>Tunicata</taxon>
        <taxon>Ascidiacea</taxon>
        <taxon>Aplousobranchia</taxon>
        <taxon>Clavelinidae</taxon>
        <taxon>Clavelina</taxon>
    </lineage>
</organism>
<reference evidence="1 2" key="1">
    <citation type="submission" date="2024-02" db="EMBL/GenBank/DDBJ databases">
        <authorList>
            <person name="Daric V."/>
            <person name="Darras S."/>
        </authorList>
    </citation>
    <scope>NUCLEOTIDE SEQUENCE [LARGE SCALE GENOMIC DNA]</scope>
</reference>
<proteinExistence type="predicted"/>
<comment type="caution">
    <text evidence="1">The sequence shown here is derived from an EMBL/GenBank/DDBJ whole genome shotgun (WGS) entry which is preliminary data.</text>
</comment>
<protein>
    <submittedName>
        <fullName evidence="1">Uncharacterized protein</fullName>
    </submittedName>
</protein>
<sequence>MSVQIFPPECFDFSAPDDRRVEQVNSSIRKIVRNAESIRNQQKSLCTPERRLEVHNIRETTAEDQQLSQEIDLHVDTVRKSLP</sequence>
<dbReference type="EMBL" id="CAWYQH010000057">
    <property type="protein sequence ID" value="CAK8678629.1"/>
    <property type="molecule type" value="Genomic_DNA"/>
</dbReference>